<dbReference type="Proteomes" id="UP000193411">
    <property type="component" value="Unassembled WGS sequence"/>
</dbReference>
<evidence type="ECO:0000313" key="6">
    <source>
        <dbReference type="Proteomes" id="UP000193411"/>
    </source>
</evidence>
<dbReference type="AlphaFoldDB" id="A0A1Y2HPU9"/>
<dbReference type="EMBL" id="MCFL01000016">
    <property type="protein sequence ID" value="ORZ36638.1"/>
    <property type="molecule type" value="Genomic_DNA"/>
</dbReference>
<evidence type="ECO:0000256" key="1">
    <source>
        <dbReference type="ARBA" id="ARBA00004196"/>
    </source>
</evidence>
<evidence type="ECO:0000259" key="4">
    <source>
        <dbReference type="Pfam" id="PF13407"/>
    </source>
</evidence>
<accession>A0A1Y2HPU9</accession>
<feature type="signal peptide" evidence="3">
    <location>
        <begin position="1"/>
        <end position="38"/>
    </location>
</feature>
<sequence length="460" mass="48971">MEKLDRVRSPPRLGPPVILILLMFMMALLSTPITPTNGQSPASSASCRTCSRRSEVKVAMVSHGTKRGPELIIILARCDAYDSLTIARKGIERANALFNVSAVPMNPDVFDFAAIANLVNKAAENYSLLGSTVVDGVTIGAALRSAVDKGKSVISFNSGDSVLNNTKVHSHIGQPEYIAGYRTGVAFARAGRSNLLCIQHETGNAGLVARCNGLLDGLKSINNAGTMAMVAMDGNSASALSASLSNYLTNQQSTDGIVSLNTEVTKVVVQEVESRNRLSSISIAGFDLSNDVFTFIQQGKMVFAVDQQEFLQAFATIQQLKVLHMTRGMRALNQLLLSGPNMVTSANVQRKLCQANPNRPGCTAVNPSSLTIGVVSTSSWGSPDAFTQQAKYGVQAALKEFGTKLRYLDTNIFDLAGLVSQVQAAISSGEVNALVMPIPSTAANHNFTTLVAKLQQPTFQ</sequence>
<dbReference type="InterPro" id="IPR025997">
    <property type="entry name" value="SBP_2_dom"/>
</dbReference>
<dbReference type="PANTHER" id="PTHR30036:SF7">
    <property type="entry name" value="ABC TRANSPORTER PERIPLASMIC-BINDING PROTEIN YPHF"/>
    <property type="match status" value="1"/>
</dbReference>
<keyword evidence="6" id="KW-1185">Reference proteome</keyword>
<evidence type="ECO:0000313" key="5">
    <source>
        <dbReference type="EMBL" id="ORZ36638.1"/>
    </source>
</evidence>
<gene>
    <name evidence="5" type="ORF">BCR44DRAFT_1460353</name>
</gene>
<keyword evidence="3" id="KW-0732">Signal</keyword>
<dbReference type="PANTHER" id="PTHR30036">
    <property type="entry name" value="D-XYLOSE-BINDING PERIPLASMIC PROTEIN"/>
    <property type="match status" value="1"/>
</dbReference>
<comment type="similarity">
    <text evidence="2">Belongs to the bacterial solute-binding protein 2 family.</text>
</comment>
<dbReference type="InterPro" id="IPR050555">
    <property type="entry name" value="Bact_Solute-Bind_Prot2"/>
</dbReference>
<feature type="chain" id="PRO_5010986059" evidence="3">
    <location>
        <begin position="39"/>
        <end position="460"/>
    </location>
</feature>
<dbReference type="OrthoDB" id="47382at2759"/>
<evidence type="ECO:0000256" key="3">
    <source>
        <dbReference type="SAM" id="SignalP"/>
    </source>
</evidence>
<dbReference type="SUPFAM" id="SSF53822">
    <property type="entry name" value="Periplasmic binding protein-like I"/>
    <property type="match status" value="2"/>
</dbReference>
<comment type="caution">
    <text evidence="5">The sequence shown here is derived from an EMBL/GenBank/DDBJ whole genome shotgun (WGS) entry which is preliminary data.</text>
</comment>
<organism evidence="5 6">
    <name type="scientific">Catenaria anguillulae PL171</name>
    <dbReference type="NCBI Taxonomy" id="765915"/>
    <lineage>
        <taxon>Eukaryota</taxon>
        <taxon>Fungi</taxon>
        <taxon>Fungi incertae sedis</taxon>
        <taxon>Blastocladiomycota</taxon>
        <taxon>Blastocladiomycetes</taxon>
        <taxon>Blastocladiales</taxon>
        <taxon>Catenariaceae</taxon>
        <taxon>Catenaria</taxon>
    </lineage>
</organism>
<reference evidence="5 6" key="1">
    <citation type="submission" date="2016-07" db="EMBL/GenBank/DDBJ databases">
        <title>Pervasive Adenine N6-methylation of Active Genes in Fungi.</title>
        <authorList>
            <consortium name="DOE Joint Genome Institute"/>
            <person name="Mondo S.J."/>
            <person name="Dannebaum R.O."/>
            <person name="Kuo R.C."/>
            <person name="Labutti K."/>
            <person name="Haridas S."/>
            <person name="Kuo A."/>
            <person name="Salamov A."/>
            <person name="Ahrendt S.R."/>
            <person name="Lipzen A."/>
            <person name="Sullivan W."/>
            <person name="Andreopoulos W.B."/>
            <person name="Clum A."/>
            <person name="Lindquist E."/>
            <person name="Daum C."/>
            <person name="Ramamoorthy G.K."/>
            <person name="Gryganskyi A."/>
            <person name="Culley D."/>
            <person name="Magnuson J.K."/>
            <person name="James T.Y."/>
            <person name="O'Malley M.A."/>
            <person name="Stajich J.E."/>
            <person name="Spatafora J.W."/>
            <person name="Visel A."/>
            <person name="Grigoriev I.V."/>
        </authorList>
    </citation>
    <scope>NUCLEOTIDE SEQUENCE [LARGE SCALE GENOMIC DNA]</scope>
    <source>
        <strain evidence="5 6">PL171</strain>
    </source>
</reference>
<feature type="domain" description="Periplasmic binding protein" evidence="4">
    <location>
        <begin position="87"/>
        <end position="321"/>
    </location>
</feature>
<dbReference type="Gene3D" id="3.40.50.2300">
    <property type="match status" value="3"/>
</dbReference>
<protein>
    <submittedName>
        <fullName evidence="5">Periplasmic binding protein-like I</fullName>
    </submittedName>
</protein>
<dbReference type="Pfam" id="PF13407">
    <property type="entry name" value="Peripla_BP_4"/>
    <property type="match status" value="1"/>
</dbReference>
<dbReference type="GO" id="GO:0030246">
    <property type="term" value="F:carbohydrate binding"/>
    <property type="evidence" value="ECO:0007669"/>
    <property type="project" value="TreeGrafter"/>
</dbReference>
<comment type="subcellular location">
    <subcellularLocation>
        <location evidence="1">Cell envelope</location>
    </subcellularLocation>
</comment>
<name>A0A1Y2HPU9_9FUNG</name>
<proteinExistence type="inferred from homology"/>
<dbReference type="InterPro" id="IPR028082">
    <property type="entry name" value="Peripla_BP_I"/>
</dbReference>
<evidence type="ECO:0000256" key="2">
    <source>
        <dbReference type="ARBA" id="ARBA00007639"/>
    </source>
</evidence>